<keyword evidence="3" id="KW-1185">Reference proteome</keyword>
<name>A0A0C2FUI3_9BILA</name>
<organism evidence="2 3">
    <name type="scientific">Ancylostoma duodenale</name>
    <dbReference type="NCBI Taxonomy" id="51022"/>
    <lineage>
        <taxon>Eukaryota</taxon>
        <taxon>Metazoa</taxon>
        <taxon>Ecdysozoa</taxon>
        <taxon>Nematoda</taxon>
        <taxon>Chromadorea</taxon>
        <taxon>Rhabditida</taxon>
        <taxon>Rhabditina</taxon>
        <taxon>Rhabditomorpha</taxon>
        <taxon>Strongyloidea</taxon>
        <taxon>Ancylostomatidae</taxon>
        <taxon>Ancylostomatinae</taxon>
        <taxon>Ancylostoma</taxon>
    </lineage>
</organism>
<dbReference type="AlphaFoldDB" id="A0A0C2FUI3"/>
<feature type="coiled-coil region" evidence="1">
    <location>
        <begin position="10"/>
        <end position="39"/>
    </location>
</feature>
<keyword evidence="1" id="KW-0175">Coiled coil</keyword>
<dbReference type="EMBL" id="KN750000">
    <property type="protein sequence ID" value="KIH50344.1"/>
    <property type="molecule type" value="Genomic_DNA"/>
</dbReference>
<evidence type="ECO:0000313" key="3">
    <source>
        <dbReference type="Proteomes" id="UP000054047"/>
    </source>
</evidence>
<dbReference type="Proteomes" id="UP000054047">
    <property type="component" value="Unassembled WGS sequence"/>
</dbReference>
<protein>
    <submittedName>
        <fullName evidence="2">Uncharacterized protein</fullName>
    </submittedName>
</protein>
<sequence length="108" mass="12170">MRAEVFVDPFEEAEAEVQKERANLLNKDAQKEADAKKEALAKPKAYGTGVGKYINPQNKRPAGDVCFFTAFVCFSFRLFNWVTFQALPSTITLKKKAIKTSLTDFSAW</sequence>
<evidence type="ECO:0000256" key="1">
    <source>
        <dbReference type="SAM" id="Coils"/>
    </source>
</evidence>
<gene>
    <name evidence="2" type="ORF">ANCDUO_19578</name>
</gene>
<evidence type="ECO:0000313" key="2">
    <source>
        <dbReference type="EMBL" id="KIH50344.1"/>
    </source>
</evidence>
<reference evidence="2 3" key="1">
    <citation type="submission" date="2013-12" db="EMBL/GenBank/DDBJ databases">
        <title>Draft genome of the parsitic nematode Ancylostoma duodenale.</title>
        <authorList>
            <person name="Mitreva M."/>
        </authorList>
    </citation>
    <scope>NUCLEOTIDE SEQUENCE [LARGE SCALE GENOMIC DNA]</scope>
    <source>
        <strain evidence="2 3">Zhejiang</strain>
    </source>
</reference>
<accession>A0A0C2FUI3</accession>
<proteinExistence type="predicted"/>